<dbReference type="PROSITE" id="PS50330">
    <property type="entry name" value="UIM"/>
    <property type="match status" value="1"/>
</dbReference>
<evidence type="ECO:0000256" key="1">
    <source>
        <dbReference type="PIRSR" id="PIRSR610347-1"/>
    </source>
</evidence>
<dbReference type="Proteomes" id="UP000613177">
    <property type="component" value="Unassembled WGS sequence"/>
</dbReference>
<evidence type="ECO:0000256" key="2">
    <source>
        <dbReference type="PIRSR" id="PIRSR610347-2"/>
    </source>
</evidence>
<dbReference type="InterPro" id="IPR003903">
    <property type="entry name" value="UIM_dom"/>
</dbReference>
<feature type="binding site" evidence="2">
    <location>
        <position position="183"/>
    </location>
    <ligand>
        <name>substrate</name>
    </ligand>
</feature>
<organism evidence="5 6">
    <name type="scientific">Thamnidium elegans</name>
    <dbReference type="NCBI Taxonomy" id="101142"/>
    <lineage>
        <taxon>Eukaryota</taxon>
        <taxon>Fungi</taxon>
        <taxon>Fungi incertae sedis</taxon>
        <taxon>Mucoromycota</taxon>
        <taxon>Mucoromycotina</taxon>
        <taxon>Mucoromycetes</taxon>
        <taxon>Mucorales</taxon>
        <taxon>Mucorineae</taxon>
        <taxon>Mucoraceae</taxon>
        <taxon>Thamnidium</taxon>
    </lineage>
</organism>
<gene>
    <name evidence="5" type="ORF">INT48_001763</name>
</gene>
<feature type="region of interest" description="Disordered" evidence="4">
    <location>
        <begin position="483"/>
        <end position="502"/>
    </location>
</feature>
<feature type="coiled-coil region" evidence="3">
    <location>
        <begin position="11"/>
        <end position="38"/>
    </location>
</feature>
<proteinExistence type="predicted"/>
<feature type="active site" description="Nucleophile" evidence="1">
    <location>
        <position position="181"/>
    </location>
</feature>
<comment type="caution">
    <text evidence="5">The sequence shown here is derived from an EMBL/GenBank/DDBJ whole genome shotgun (WGS) entry which is preliminary data.</text>
</comment>
<dbReference type="GO" id="GO:0008081">
    <property type="term" value="F:phosphoric diester hydrolase activity"/>
    <property type="evidence" value="ECO:0007669"/>
    <property type="project" value="InterPro"/>
</dbReference>
<dbReference type="Pfam" id="PF06087">
    <property type="entry name" value="Tyr-DNA_phospho"/>
    <property type="match status" value="1"/>
</dbReference>
<dbReference type="GO" id="GO:0006281">
    <property type="term" value="P:DNA repair"/>
    <property type="evidence" value="ECO:0007669"/>
    <property type="project" value="InterPro"/>
</dbReference>
<dbReference type="GO" id="GO:0005634">
    <property type="term" value="C:nucleus"/>
    <property type="evidence" value="ECO:0007669"/>
    <property type="project" value="InterPro"/>
</dbReference>
<dbReference type="CDD" id="cd09122">
    <property type="entry name" value="PLDc_Tdp1_1"/>
    <property type="match status" value="1"/>
</dbReference>
<dbReference type="InterPro" id="IPR010347">
    <property type="entry name" value="Tdp1"/>
</dbReference>
<evidence type="ECO:0000256" key="4">
    <source>
        <dbReference type="SAM" id="MobiDB-lite"/>
    </source>
</evidence>
<feature type="binding site" evidence="2">
    <location>
        <position position="411"/>
    </location>
    <ligand>
        <name>substrate</name>
    </ligand>
</feature>
<reference evidence="5" key="1">
    <citation type="submission" date="2021-01" db="EMBL/GenBank/DDBJ databases">
        <title>Metabolic potential, ecology and presence of endohyphal bacteria is reflected in genomic diversity of Mucoromycotina.</title>
        <authorList>
            <person name="Muszewska A."/>
            <person name="Okrasinska A."/>
            <person name="Steczkiewicz K."/>
            <person name="Drgas O."/>
            <person name="Orlowska M."/>
            <person name="Perlinska-Lenart U."/>
            <person name="Aleksandrzak-Piekarczyk T."/>
            <person name="Szatraj K."/>
            <person name="Zielenkiewicz U."/>
            <person name="Pilsyk S."/>
            <person name="Malc E."/>
            <person name="Mieczkowski P."/>
            <person name="Kruszewska J.S."/>
            <person name="Biernat P."/>
            <person name="Pawlowska J."/>
        </authorList>
    </citation>
    <scope>NUCLEOTIDE SEQUENCE</scope>
    <source>
        <strain evidence="5">WA0000018081</strain>
    </source>
</reference>
<feature type="compositionally biased region" description="Polar residues" evidence="4">
    <location>
        <begin position="489"/>
        <end position="502"/>
    </location>
</feature>
<keyword evidence="3" id="KW-0175">Coiled coil</keyword>
<evidence type="ECO:0000256" key="3">
    <source>
        <dbReference type="SAM" id="Coils"/>
    </source>
</evidence>
<dbReference type="CDD" id="cd09123">
    <property type="entry name" value="PLDc_Tdp1_2"/>
    <property type="match status" value="1"/>
</dbReference>
<evidence type="ECO:0008006" key="7">
    <source>
        <dbReference type="Google" id="ProtNLM"/>
    </source>
</evidence>
<evidence type="ECO:0000313" key="6">
    <source>
        <dbReference type="Proteomes" id="UP000613177"/>
    </source>
</evidence>
<dbReference type="PANTHER" id="PTHR12415">
    <property type="entry name" value="TYROSYL-DNA PHOSPHODIESTERASE 1"/>
    <property type="match status" value="1"/>
</dbReference>
<dbReference type="Gene3D" id="3.30.870.10">
    <property type="entry name" value="Endonuclease Chain A"/>
    <property type="match status" value="2"/>
</dbReference>
<dbReference type="SUPFAM" id="SSF56024">
    <property type="entry name" value="Phospholipase D/nuclease"/>
    <property type="match status" value="2"/>
</dbReference>
<accession>A0A8H7SXS7</accession>
<name>A0A8H7SXS7_9FUNG</name>
<dbReference type="AlphaFoldDB" id="A0A8H7SXS7"/>
<sequence length="502" mass="56760">MSGSEENEQIARAMALSLQGLEARMSQEEQERSDLKIAIAASLGKTVDQLTARDMLLADTPAKPSLKREREEDAISGQHRVLKRFDNSESQFWNGVVKLTYIKGFIGPDYIRFKDIVQKDKLKKAVITAFVCSMDFINDNFPTDVNLCIVTHGRPAMQRQVHSHRVIIQPPLKDEKFGVFHPKLMLLFYGTSMRVVIGSANMERYDYEDLENVVFIQDFPKLDRPCKSIAELPRFARDICDLLDHMQVPASVMQELLQYNFEKAKAHIVASVSGVFEGEEQYKKYGHTRLADVVQEITGFNLDPKDYPKVEMQTSSLGSLSVLYLNELYKSFCGLPAYANGRATSTILKKNELPPIDVVYPTRETVESSRLGPPGAGTICLNTSSWKKPTFPKQVMCDAISQRSGTLMHSKYIIATLPNAVSKNPKNKVKGWVYCGSHNATVSAWGKFTVSRDSKQPKMNISNWELGVVLPIYEETDIPAPYLRPPPRYQSNQDAWTQNMEW</sequence>
<evidence type="ECO:0000313" key="5">
    <source>
        <dbReference type="EMBL" id="KAG2236996.1"/>
    </source>
</evidence>
<dbReference type="EMBL" id="JAEPRE010000010">
    <property type="protein sequence ID" value="KAG2236996.1"/>
    <property type="molecule type" value="Genomic_DNA"/>
</dbReference>
<keyword evidence="6" id="KW-1185">Reference proteome</keyword>
<protein>
    <recommendedName>
        <fullName evidence="7">Tyrosyl-DNA phosphodiesterase</fullName>
    </recommendedName>
</protein>
<feature type="active site" description="Proton donor/acceptor" evidence="1">
    <location>
        <position position="409"/>
    </location>
</feature>